<dbReference type="AlphaFoldDB" id="E4KLR0"/>
<comment type="caution">
    <text evidence="2">The sequence shown here is derived from an EMBL/GenBank/DDBJ whole genome shotgun (WGS) entry which is preliminary data.</text>
</comment>
<accession>E4KLR0</accession>
<feature type="transmembrane region" description="Helical" evidence="1">
    <location>
        <begin position="105"/>
        <end position="125"/>
    </location>
</feature>
<feature type="transmembrane region" description="Helical" evidence="1">
    <location>
        <begin position="48"/>
        <end position="67"/>
    </location>
</feature>
<name>E4KLR0_9LACT</name>
<feature type="transmembrane region" description="Helical" evidence="1">
    <location>
        <begin position="137"/>
        <end position="162"/>
    </location>
</feature>
<reference evidence="2 3" key="1">
    <citation type="submission" date="2010-10" db="EMBL/GenBank/DDBJ databases">
        <authorList>
            <person name="Durkin A.S."/>
            <person name="Madupu R."/>
            <person name="Torralba M."/>
            <person name="Gillis M."/>
            <person name="Methe B."/>
            <person name="Sutton G."/>
            <person name="Nelson K.E."/>
        </authorList>
    </citation>
    <scope>NUCLEOTIDE SEQUENCE [LARGE SCALE GENOMIC DNA]</scope>
    <source>
        <strain evidence="2 3">ACS-139-V-Col8</strain>
    </source>
</reference>
<keyword evidence="1" id="KW-0472">Membrane</keyword>
<feature type="transmembrane region" description="Helical" evidence="1">
    <location>
        <begin position="79"/>
        <end position="99"/>
    </location>
</feature>
<dbReference type="RefSeq" id="WP_006417464.1">
    <property type="nucleotide sequence ID" value="NZ_AENN01000001.1"/>
</dbReference>
<keyword evidence="3" id="KW-1185">Reference proteome</keyword>
<dbReference type="Proteomes" id="UP000005990">
    <property type="component" value="Unassembled WGS sequence"/>
</dbReference>
<evidence type="ECO:0000313" key="2">
    <source>
        <dbReference type="EMBL" id="EFR31980.1"/>
    </source>
</evidence>
<proteinExistence type="predicted"/>
<organism evidence="2 3">
    <name type="scientific">Eremococcus coleocola ACS-139-V-Col8</name>
    <dbReference type="NCBI Taxonomy" id="908337"/>
    <lineage>
        <taxon>Bacteria</taxon>
        <taxon>Bacillati</taxon>
        <taxon>Bacillota</taxon>
        <taxon>Bacilli</taxon>
        <taxon>Lactobacillales</taxon>
        <taxon>Aerococcaceae</taxon>
        <taxon>Eremococcus</taxon>
    </lineage>
</organism>
<keyword evidence="1" id="KW-1133">Transmembrane helix</keyword>
<dbReference type="OrthoDB" id="6443879at2"/>
<evidence type="ECO:0000313" key="3">
    <source>
        <dbReference type="Proteomes" id="UP000005990"/>
    </source>
</evidence>
<dbReference type="eggNOG" id="ENOG5031UAF">
    <property type="taxonomic scope" value="Bacteria"/>
</dbReference>
<feature type="transmembrane region" description="Helical" evidence="1">
    <location>
        <begin position="12"/>
        <end position="28"/>
    </location>
</feature>
<gene>
    <name evidence="2" type="ORF">HMPREF9257_0892</name>
</gene>
<dbReference type="STRING" id="908337.HMPREF9257_0892"/>
<keyword evidence="1" id="KW-0812">Transmembrane</keyword>
<protein>
    <submittedName>
        <fullName evidence="2">Uncharacterized protein</fullName>
    </submittedName>
</protein>
<dbReference type="EMBL" id="AENN01000001">
    <property type="protein sequence ID" value="EFR31980.1"/>
    <property type="molecule type" value="Genomic_DNA"/>
</dbReference>
<sequence length="166" mass="18103">MENKTNKGLHPYLQIVLVILLSLAFILFTQQVKLWKDPSSQPITSSTFLGLGFLGLFSILGVIIKDLTNKININFVRNFPVLGWVSIVSIICCLLSPFVVESILAVNFLSITTPILAFAGVSVANQLVDLSKSTWKIIIISIFVFTGTYVGSALVAQLALFLSGKL</sequence>
<evidence type="ECO:0000256" key="1">
    <source>
        <dbReference type="SAM" id="Phobius"/>
    </source>
</evidence>